<evidence type="ECO:0000256" key="1">
    <source>
        <dbReference type="SAM" id="Phobius"/>
    </source>
</evidence>
<keyword evidence="1" id="KW-0812">Transmembrane</keyword>
<feature type="transmembrane region" description="Helical" evidence="1">
    <location>
        <begin position="107"/>
        <end position="125"/>
    </location>
</feature>
<dbReference type="RefSeq" id="WP_244407839.1">
    <property type="nucleotide sequence ID" value="NZ_AP025637.1"/>
</dbReference>
<dbReference type="Proteomes" id="UP000831327">
    <property type="component" value="Chromosome"/>
</dbReference>
<feature type="transmembrane region" description="Helical" evidence="1">
    <location>
        <begin position="57"/>
        <end position="86"/>
    </location>
</feature>
<dbReference type="EMBL" id="AP025637">
    <property type="protein sequence ID" value="BDG73620.1"/>
    <property type="molecule type" value="Genomic_DNA"/>
</dbReference>
<dbReference type="Pfam" id="PF10011">
    <property type="entry name" value="DUF2254"/>
    <property type="match status" value="1"/>
</dbReference>
<organism evidence="2 3">
    <name type="scientific">Roseomonas fluvialis</name>
    <dbReference type="NCBI Taxonomy" id="1750527"/>
    <lineage>
        <taxon>Bacteria</taxon>
        <taxon>Pseudomonadati</taxon>
        <taxon>Pseudomonadota</taxon>
        <taxon>Alphaproteobacteria</taxon>
        <taxon>Acetobacterales</taxon>
        <taxon>Roseomonadaceae</taxon>
        <taxon>Roseomonas</taxon>
    </lineage>
</organism>
<evidence type="ECO:0000313" key="2">
    <source>
        <dbReference type="EMBL" id="BDG73620.1"/>
    </source>
</evidence>
<feature type="transmembrane region" description="Helical" evidence="1">
    <location>
        <begin position="137"/>
        <end position="157"/>
    </location>
</feature>
<protein>
    <recommendedName>
        <fullName evidence="4">DUF2254 domain-containing protein</fullName>
    </recommendedName>
</protein>
<proteinExistence type="predicted"/>
<gene>
    <name evidence="2" type="ORF">Rmf_35490</name>
</gene>
<evidence type="ECO:0008006" key="4">
    <source>
        <dbReference type="Google" id="ProtNLM"/>
    </source>
</evidence>
<keyword evidence="3" id="KW-1185">Reference proteome</keyword>
<reference evidence="2 3" key="1">
    <citation type="journal article" date="2016" name="Microbes Environ.">
        <title>Phylogenetically diverse aerobic anoxygenic phototrophic bacteria isolated from epilithic biofilms in Tama river, Japan.</title>
        <authorList>
            <person name="Hirose S."/>
            <person name="Matsuura K."/>
            <person name="Haruta S."/>
        </authorList>
    </citation>
    <scope>NUCLEOTIDE SEQUENCE [LARGE SCALE GENOMIC DNA]</scope>
    <source>
        <strain evidence="2 3">S08</strain>
    </source>
</reference>
<keyword evidence="1" id="KW-0472">Membrane</keyword>
<keyword evidence="1" id="KW-1133">Transmembrane helix</keyword>
<evidence type="ECO:0000313" key="3">
    <source>
        <dbReference type="Proteomes" id="UP000831327"/>
    </source>
</evidence>
<name>A0ABM7Y6P5_9PROT</name>
<accession>A0ABM7Y6P5</accession>
<sequence length="425" mass="44837">MSGRVAAFLEWVGDVFWLRPTLMAIFGVALATGVRWLDSPGLSILPAWLVFAGDAAGARALLGVVAASAIGVAGTIFSITIAALSLTSGQMGPRLLRNFLRDRGNQVALGLFLMTFCYAIALQRGMGAEGTPPVPHLGLVLAVGLALVCASSLAWVVHHIAGGINVETVIAIVHAELADAAARLTTEQAPVRPLALAMPPMRGTPLRCAAAGYVRALDYGQLADWAQARGVVLSVLARPGDYLHPGQRLAEVNAPDQAPDAAAALHEAMSIGPRPAAAQDLEFAVRQLVEVAVRALSPGINDPFTAMAVLDRLGAVLAGLVGRHLPAPVLWRDDSVVLYRRVSDYPGLCDAMFHMIRQAGAENAAVLIRMAEVLEQVIDMEPDAARREVLLRHGRWVLRAGRARITDAPGRAGLERACASLAAYG</sequence>
<dbReference type="InterPro" id="IPR018723">
    <property type="entry name" value="DUF2254_membrane"/>
</dbReference>
<feature type="transmembrane region" description="Helical" evidence="1">
    <location>
        <begin position="16"/>
        <end position="37"/>
    </location>
</feature>